<keyword evidence="7 12" id="KW-0863">Zinc-finger</keyword>
<dbReference type="InterPro" id="IPR001841">
    <property type="entry name" value="Znf_RING"/>
</dbReference>
<evidence type="ECO:0000256" key="3">
    <source>
        <dbReference type="ARBA" id="ARBA00012483"/>
    </source>
</evidence>
<comment type="subcellular location">
    <subcellularLocation>
        <location evidence="2">Cytoplasm</location>
    </subcellularLocation>
</comment>
<dbReference type="Gene3D" id="3.30.40.10">
    <property type="entry name" value="Zinc/RING finger domain, C3HC4 (zinc finger)"/>
    <property type="match status" value="1"/>
</dbReference>
<evidence type="ECO:0000256" key="4">
    <source>
        <dbReference type="ARBA" id="ARBA00022490"/>
    </source>
</evidence>
<evidence type="ECO:0000256" key="9">
    <source>
        <dbReference type="ARBA" id="ARBA00022833"/>
    </source>
</evidence>
<evidence type="ECO:0000256" key="2">
    <source>
        <dbReference type="ARBA" id="ARBA00004496"/>
    </source>
</evidence>
<evidence type="ECO:0000256" key="8">
    <source>
        <dbReference type="ARBA" id="ARBA00022786"/>
    </source>
</evidence>
<dbReference type="FunFam" id="3.30.40.10:FF:000426">
    <property type="entry name" value="DMA1p Ubiquitin-protein ligase (E3)"/>
    <property type="match status" value="1"/>
</dbReference>
<evidence type="ECO:0000259" key="13">
    <source>
        <dbReference type="PROSITE" id="PS50006"/>
    </source>
</evidence>
<dbReference type="EC" id="2.3.2.27" evidence="3"/>
<dbReference type="OrthoDB" id="687730at2759"/>
<feature type="domain" description="FHA" evidence="13">
    <location>
        <begin position="33"/>
        <end position="93"/>
    </location>
</feature>
<keyword evidence="4" id="KW-0963">Cytoplasm</keyword>
<dbReference type="GO" id="GO:0005829">
    <property type="term" value="C:cytosol"/>
    <property type="evidence" value="ECO:0007669"/>
    <property type="project" value="TreeGrafter"/>
</dbReference>
<dbReference type="GO" id="GO:0016567">
    <property type="term" value="P:protein ubiquitination"/>
    <property type="evidence" value="ECO:0007669"/>
    <property type="project" value="TreeGrafter"/>
</dbReference>
<dbReference type="AlphaFoldDB" id="A0A1E3PD24"/>
<sequence length="229" mass="25881">FSIRLTPFLDHSSTAPALYFEPVVRRAPNGVVIKVGRYSDKDEDGQRPKDQASIVFRSKVVSRAHAELLITNNKWYIRDVKSSSGTFLNHVRLSPANMASASFAIRDGDVLQLGMDFRGGEEQYYKSVKVRIEINRSWQRRANKFNVSAMSKLKDLTGVGFPTNKSNDNSQECSICLVPIAPCQALFIAPCSHVWHYKCCRLLIIKAYPQFECPNCRAICDLEEDIEDS</sequence>
<dbReference type="PANTHER" id="PTHR15067">
    <property type="entry name" value="E3 UBIQUITIN-PROTEIN LIGASE RNF8"/>
    <property type="match status" value="1"/>
</dbReference>
<organism evidence="15 16">
    <name type="scientific">Nadsonia fulvescens var. elongata DSM 6958</name>
    <dbReference type="NCBI Taxonomy" id="857566"/>
    <lineage>
        <taxon>Eukaryota</taxon>
        <taxon>Fungi</taxon>
        <taxon>Dikarya</taxon>
        <taxon>Ascomycota</taxon>
        <taxon>Saccharomycotina</taxon>
        <taxon>Dipodascomycetes</taxon>
        <taxon>Dipodascales</taxon>
        <taxon>Dipodascales incertae sedis</taxon>
        <taxon>Nadsonia</taxon>
    </lineage>
</organism>
<keyword evidence="6" id="KW-0479">Metal-binding</keyword>
<feature type="non-terminal residue" evidence="15">
    <location>
        <position position="229"/>
    </location>
</feature>
<dbReference type="GO" id="GO:0032153">
    <property type="term" value="C:cell division site"/>
    <property type="evidence" value="ECO:0007669"/>
    <property type="project" value="TreeGrafter"/>
</dbReference>
<name>A0A1E3PD24_9ASCO</name>
<keyword evidence="10" id="KW-0131">Cell cycle</keyword>
<dbReference type="EMBL" id="KV454415">
    <property type="protein sequence ID" value="ODQ63288.1"/>
    <property type="molecule type" value="Genomic_DNA"/>
</dbReference>
<keyword evidence="16" id="KW-1185">Reference proteome</keyword>
<gene>
    <name evidence="15" type="ORF">NADFUDRAFT_5490</name>
</gene>
<dbReference type="PROSITE" id="PS50089">
    <property type="entry name" value="ZF_RING_2"/>
    <property type="match status" value="1"/>
</dbReference>
<dbReference type="GO" id="GO:0061630">
    <property type="term" value="F:ubiquitin protein ligase activity"/>
    <property type="evidence" value="ECO:0007669"/>
    <property type="project" value="UniProtKB-EC"/>
</dbReference>
<accession>A0A1E3PD24</accession>
<keyword evidence="8" id="KW-0833">Ubl conjugation pathway</keyword>
<comment type="catalytic activity">
    <reaction evidence="1">
        <text>S-ubiquitinyl-[E2 ubiquitin-conjugating enzyme]-L-cysteine + [acceptor protein]-L-lysine = [E2 ubiquitin-conjugating enzyme]-L-cysteine + N(6)-ubiquitinyl-[acceptor protein]-L-lysine.</text>
        <dbReference type="EC" id="2.3.2.27"/>
    </reaction>
</comment>
<evidence type="ECO:0000256" key="10">
    <source>
        <dbReference type="ARBA" id="ARBA00023306"/>
    </source>
</evidence>
<dbReference type="GO" id="GO:0006511">
    <property type="term" value="P:ubiquitin-dependent protein catabolic process"/>
    <property type="evidence" value="ECO:0007669"/>
    <property type="project" value="TreeGrafter"/>
</dbReference>
<evidence type="ECO:0000313" key="16">
    <source>
        <dbReference type="Proteomes" id="UP000095009"/>
    </source>
</evidence>
<keyword evidence="5" id="KW-0808">Transferase</keyword>
<keyword evidence="9" id="KW-0862">Zinc</keyword>
<evidence type="ECO:0000256" key="6">
    <source>
        <dbReference type="ARBA" id="ARBA00022723"/>
    </source>
</evidence>
<protein>
    <recommendedName>
        <fullName evidence="3">RING-type E3 ubiquitin transferase</fullName>
        <ecNumber evidence="3">2.3.2.27</ecNumber>
    </recommendedName>
</protein>
<proteinExistence type="inferred from homology"/>
<reference evidence="15 16" key="1">
    <citation type="journal article" date="2016" name="Proc. Natl. Acad. Sci. U.S.A.">
        <title>Comparative genomics of biotechnologically important yeasts.</title>
        <authorList>
            <person name="Riley R."/>
            <person name="Haridas S."/>
            <person name="Wolfe K.H."/>
            <person name="Lopes M.R."/>
            <person name="Hittinger C.T."/>
            <person name="Goeker M."/>
            <person name="Salamov A.A."/>
            <person name="Wisecaver J.H."/>
            <person name="Long T.M."/>
            <person name="Calvey C.H."/>
            <person name="Aerts A.L."/>
            <person name="Barry K.W."/>
            <person name="Choi C."/>
            <person name="Clum A."/>
            <person name="Coughlan A.Y."/>
            <person name="Deshpande S."/>
            <person name="Douglass A.P."/>
            <person name="Hanson S.J."/>
            <person name="Klenk H.-P."/>
            <person name="LaButti K.M."/>
            <person name="Lapidus A."/>
            <person name="Lindquist E.A."/>
            <person name="Lipzen A.M."/>
            <person name="Meier-Kolthoff J.P."/>
            <person name="Ohm R.A."/>
            <person name="Otillar R.P."/>
            <person name="Pangilinan J.L."/>
            <person name="Peng Y."/>
            <person name="Rokas A."/>
            <person name="Rosa C.A."/>
            <person name="Scheuner C."/>
            <person name="Sibirny A.A."/>
            <person name="Slot J.C."/>
            <person name="Stielow J.B."/>
            <person name="Sun H."/>
            <person name="Kurtzman C.P."/>
            <person name="Blackwell M."/>
            <person name="Grigoriev I.V."/>
            <person name="Jeffries T.W."/>
        </authorList>
    </citation>
    <scope>NUCLEOTIDE SEQUENCE [LARGE SCALE GENOMIC DNA]</scope>
    <source>
        <strain evidence="15 16">DSM 6958</strain>
    </source>
</reference>
<feature type="non-terminal residue" evidence="15">
    <location>
        <position position="1"/>
    </location>
</feature>
<dbReference type="GO" id="GO:0008270">
    <property type="term" value="F:zinc ion binding"/>
    <property type="evidence" value="ECO:0007669"/>
    <property type="project" value="UniProtKB-KW"/>
</dbReference>
<evidence type="ECO:0000256" key="12">
    <source>
        <dbReference type="PROSITE-ProRule" id="PRU00175"/>
    </source>
</evidence>
<dbReference type="PANTHER" id="PTHR15067:SF7">
    <property type="entry name" value="E3 UBIQUITIN-PROTEIN LIGASE DMA1-RELATED"/>
    <property type="match status" value="1"/>
</dbReference>
<evidence type="ECO:0000256" key="7">
    <source>
        <dbReference type="ARBA" id="ARBA00022771"/>
    </source>
</evidence>
<dbReference type="InterPro" id="IPR013083">
    <property type="entry name" value="Znf_RING/FYVE/PHD"/>
</dbReference>
<dbReference type="SMART" id="SM00240">
    <property type="entry name" value="FHA"/>
    <property type="match status" value="1"/>
</dbReference>
<dbReference type="GO" id="GO:0000151">
    <property type="term" value="C:ubiquitin ligase complex"/>
    <property type="evidence" value="ECO:0007669"/>
    <property type="project" value="TreeGrafter"/>
</dbReference>
<dbReference type="SUPFAM" id="SSF49879">
    <property type="entry name" value="SMAD/FHA domain"/>
    <property type="match status" value="1"/>
</dbReference>
<comment type="similarity">
    <text evidence="11">Belongs to the DMA1 family.</text>
</comment>
<dbReference type="InterPro" id="IPR000253">
    <property type="entry name" value="FHA_dom"/>
</dbReference>
<dbReference type="Proteomes" id="UP000095009">
    <property type="component" value="Unassembled WGS sequence"/>
</dbReference>
<dbReference type="GO" id="GO:1901991">
    <property type="term" value="P:negative regulation of mitotic cell cycle phase transition"/>
    <property type="evidence" value="ECO:0007669"/>
    <property type="project" value="UniProtKB-ARBA"/>
</dbReference>
<dbReference type="STRING" id="857566.A0A1E3PD24"/>
<dbReference type="InterPro" id="IPR008984">
    <property type="entry name" value="SMAD_FHA_dom_sf"/>
</dbReference>
<dbReference type="Pfam" id="PF17123">
    <property type="entry name" value="zf-RING_11"/>
    <property type="match status" value="1"/>
</dbReference>
<dbReference type="PROSITE" id="PS50006">
    <property type="entry name" value="FHA_DOMAIN"/>
    <property type="match status" value="1"/>
</dbReference>
<evidence type="ECO:0000256" key="1">
    <source>
        <dbReference type="ARBA" id="ARBA00000900"/>
    </source>
</evidence>
<evidence type="ECO:0000256" key="11">
    <source>
        <dbReference type="ARBA" id="ARBA00061209"/>
    </source>
</evidence>
<dbReference type="Pfam" id="PF00498">
    <property type="entry name" value="FHA"/>
    <property type="match status" value="1"/>
</dbReference>
<dbReference type="SUPFAM" id="SSF57850">
    <property type="entry name" value="RING/U-box"/>
    <property type="match status" value="1"/>
</dbReference>
<evidence type="ECO:0000313" key="15">
    <source>
        <dbReference type="EMBL" id="ODQ63288.1"/>
    </source>
</evidence>
<feature type="domain" description="RING-type" evidence="14">
    <location>
        <begin position="173"/>
        <end position="217"/>
    </location>
</feature>
<evidence type="ECO:0000259" key="14">
    <source>
        <dbReference type="PROSITE" id="PS50089"/>
    </source>
</evidence>
<dbReference type="Gene3D" id="2.60.200.20">
    <property type="match status" value="1"/>
</dbReference>
<evidence type="ECO:0000256" key="5">
    <source>
        <dbReference type="ARBA" id="ARBA00022679"/>
    </source>
</evidence>